<reference evidence="3 4" key="1">
    <citation type="submission" date="2017-07" db="EMBL/GenBank/DDBJ databases">
        <title>Draft whole genome sequences of clinical Proprionibacteriaceae strains.</title>
        <authorList>
            <person name="Bernier A.-M."/>
            <person name="Bernard K."/>
            <person name="Domingo M.-C."/>
        </authorList>
    </citation>
    <scope>NUCLEOTIDE SEQUENCE [LARGE SCALE GENOMIC DNA]</scope>
    <source>
        <strain evidence="3 4">NML 030167</strain>
    </source>
</reference>
<sequence length="662" mass="70133">MQPFRVPLDSGTPPAAVVAGLAIVDHPAVLWGDGWFGGGVLIGLRPQRFSAGLGSAEAVDLLADQPLLVEGDRTSDLVGGGWLGVVGFDDGTSMLGWYDSLLRWSPDGGWCFEALGLPGREQAYAAALADWRQRLAAPGAAPAWSCGEFATRIAPEKARNEHLAGVEETIRRIAAGDFYQLNLCTRMHAGFTGSAPAMFAAMAEQLQPVRGGLIATPEQTLASFSPELFLAVEPGSDGTRTVRSSPIKGTAPRRPGEQDSALRASAKDSAENIMILDLMRNDLARVAVPGTVRVDDLLALEPHPGVWHLVSTVSAQLAPTVDPAALLRATFPPGSVTGAPKSGALQGIAVIEAEPRGAYTGAFGLSGPIRSEFNVVIRSFEIARDRLELGVGGGITTDSVPMLEWRECLHKAAPLITAAGTRLAAGLDLPESSPTQVDPAAGVFETMLAIGGRIPWLAEHLARLDRSCRELYRCGLPEALAAELHRDSAPGTGAEAVRVLARPEAGTLQVTVTRSPFAGGSTAGSAVTMPRPDGLWRHKWIDRAWLDRAEREAGDAFPLFVADDGVLLETSRGNLFLQREDGSWVTPPLRDDLLPGVTRRIVLERAPHLGVPIAIEPPRLDGRYRSAFWTSSLSGIVPITAIDDHSMAPLPPEVIALGNGLG</sequence>
<dbReference type="InterPro" id="IPR043131">
    <property type="entry name" value="BCAT-like_N"/>
</dbReference>
<dbReference type="Gene3D" id="3.60.120.10">
    <property type="entry name" value="Anthranilate synthase"/>
    <property type="match status" value="1"/>
</dbReference>
<accession>A0A255GKE8</accession>
<dbReference type="PANTHER" id="PTHR11236:SF50">
    <property type="entry name" value="AMINODEOXYCHORISMATE SYNTHASE COMPONENT 1"/>
    <property type="match status" value="1"/>
</dbReference>
<dbReference type="PANTHER" id="PTHR11236">
    <property type="entry name" value="AMINOBENZOATE/ANTHRANILATE SYNTHASE"/>
    <property type="match status" value="1"/>
</dbReference>
<feature type="region of interest" description="Disordered" evidence="1">
    <location>
        <begin position="235"/>
        <end position="264"/>
    </location>
</feature>
<dbReference type="Pfam" id="PF01063">
    <property type="entry name" value="Aminotran_4"/>
    <property type="match status" value="1"/>
</dbReference>
<protein>
    <recommendedName>
        <fullName evidence="2">Chorismate-utilising enzyme C-terminal domain-containing protein</fullName>
    </recommendedName>
</protein>
<dbReference type="InterPro" id="IPR001544">
    <property type="entry name" value="Aminotrans_IV"/>
</dbReference>
<dbReference type="GO" id="GO:0046820">
    <property type="term" value="F:4-amino-4-deoxychorismate synthase activity"/>
    <property type="evidence" value="ECO:0007669"/>
    <property type="project" value="TreeGrafter"/>
</dbReference>
<dbReference type="RefSeq" id="WP_094404963.1">
    <property type="nucleotide sequence ID" value="NZ_NMVO01000004.1"/>
</dbReference>
<dbReference type="SUPFAM" id="SSF56322">
    <property type="entry name" value="ADC synthase"/>
    <property type="match status" value="1"/>
</dbReference>
<organism evidence="3 4">
    <name type="scientific">Enemella evansiae</name>
    <dbReference type="NCBI Taxonomy" id="2016499"/>
    <lineage>
        <taxon>Bacteria</taxon>
        <taxon>Bacillati</taxon>
        <taxon>Actinomycetota</taxon>
        <taxon>Actinomycetes</taxon>
        <taxon>Propionibacteriales</taxon>
        <taxon>Propionibacteriaceae</taxon>
        <taxon>Enemella</taxon>
    </lineage>
</organism>
<dbReference type="InterPro" id="IPR005801">
    <property type="entry name" value="ADC_synthase"/>
</dbReference>
<keyword evidence="4" id="KW-1185">Reference proteome</keyword>
<evidence type="ECO:0000313" key="3">
    <source>
        <dbReference type="EMBL" id="OYO16299.1"/>
    </source>
</evidence>
<dbReference type="InterPro" id="IPR036038">
    <property type="entry name" value="Aminotransferase-like"/>
</dbReference>
<dbReference type="Gene3D" id="3.20.10.10">
    <property type="entry name" value="D-amino Acid Aminotransferase, subunit A, domain 2"/>
    <property type="match status" value="1"/>
</dbReference>
<dbReference type="InterPro" id="IPR043132">
    <property type="entry name" value="BCAT-like_C"/>
</dbReference>
<dbReference type="InterPro" id="IPR019999">
    <property type="entry name" value="Anth_synth_I-like"/>
</dbReference>
<feature type="domain" description="Chorismate-utilising enzyme C-terminal" evidence="2">
    <location>
        <begin position="159"/>
        <end position="411"/>
    </location>
</feature>
<comment type="caution">
    <text evidence="3">The sequence shown here is derived from an EMBL/GenBank/DDBJ whole genome shotgun (WGS) entry which is preliminary data.</text>
</comment>
<gene>
    <name evidence="3" type="ORF">CGZ94_04990</name>
</gene>
<evidence type="ECO:0000256" key="1">
    <source>
        <dbReference type="SAM" id="MobiDB-lite"/>
    </source>
</evidence>
<evidence type="ECO:0000313" key="4">
    <source>
        <dbReference type="Proteomes" id="UP000215896"/>
    </source>
</evidence>
<dbReference type="EMBL" id="NMVO01000004">
    <property type="protein sequence ID" value="OYO16299.1"/>
    <property type="molecule type" value="Genomic_DNA"/>
</dbReference>
<dbReference type="Proteomes" id="UP000215896">
    <property type="component" value="Unassembled WGS sequence"/>
</dbReference>
<dbReference type="AlphaFoldDB" id="A0A255GKE8"/>
<name>A0A255GKE8_9ACTN</name>
<dbReference type="PRINTS" id="PR00095">
    <property type="entry name" value="ANTSNTHASEI"/>
</dbReference>
<dbReference type="Pfam" id="PF00425">
    <property type="entry name" value="Chorismate_bind"/>
    <property type="match status" value="1"/>
</dbReference>
<dbReference type="SUPFAM" id="SSF56752">
    <property type="entry name" value="D-aminoacid aminotransferase-like PLP-dependent enzymes"/>
    <property type="match status" value="1"/>
</dbReference>
<dbReference type="GO" id="GO:0000162">
    <property type="term" value="P:L-tryptophan biosynthetic process"/>
    <property type="evidence" value="ECO:0007669"/>
    <property type="project" value="TreeGrafter"/>
</dbReference>
<dbReference type="OrthoDB" id="3518032at2"/>
<dbReference type="InterPro" id="IPR015890">
    <property type="entry name" value="Chorismate_C"/>
</dbReference>
<dbReference type="Gene3D" id="3.30.470.10">
    <property type="match status" value="1"/>
</dbReference>
<proteinExistence type="predicted"/>
<evidence type="ECO:0000259" key="2">
    <source>
        <dbReference type="Pfam" id="PF00425"/>
    </source>
</evidence>